<evidence type="ECO:0000313" key="1">
    <source>
        <dbReference type="EMBL" id="KAI0038523.1"/>
    </source>
</evidence>
<gene>
    <name evidence="1" type="ORF">FA95DRAFT_1613320</name>
</gene>
<protein>
    <submittedName>
        <fullName evidence="1">Uncharacterized protein</fullName>
    </submittedName>
</protein>
<reference evidence="1" key="2">
    <citation type="journal article" date="2022" name="New Phytol.">
        <title>Evolutionary transition to the ectomycorrhizal habit in the genomes of a hyperdiverse lineage of mushroom-forming fungi.</title>
        <authorList>
            <person name="Looney B."/>
            <person name="Miyauchi S."/>
            <person name="Morin E."/>
            <person name="Drula E."/>
            <person name="Courty P.E."/>
            <person name="Kohler A."/>
            <person name="Kuo A."/>
            <person name="LaButti K."/>
            <person name="Pangilinan J."/>
            <person name="Lipzen A."/>
            <person name="Riley R."/>
            <person name="Andreopoulos W."/>
            <person name="He G."/>
            <person name="Johnson J."/>
            <person name="Nolan M."/>
            <person name="Tritt A."/>
            <person name="Barry K.W."/>
            <person name="Grigoriev I.V."/>
            <person name="Nagy L.G."/>
            <person name="Hibbett D."/>
            <person name="Henrissat B."/>
            <person name="Matheny P.B."/>
            <person name="Labbe J."/>
            <person name="Martin F.M."/>
        </authorList>
    </citation>
    <scope>NUCLEOTIDE SEQUENCE</scope>
    <source>
        <strain evidence="1">FP105234-sp</strain>
    </source>
</reference>
<dbReference type="EMBL" id="MU276478">
    <property type="protein sequence ID" value="KAI0038523.1"/>
    <property type="molecule type" value="Genomic_DNA"/>
</dbReference>
<dbReference type="Proteomes" id="UP000814033">
    <property type="component" value="Unassembled WGS sequence"/>
</dbReference>
<evidence type="ECO:0000313" key="2">
    <source>
        <dbReference type="Proteomes" id="UP000814033"/>
    </source>
</evidence>
<reference evidence="1" key="1">
    <citation type="submission" date="2021-02" db="EMBL/GenBank/DDBJ databases">
        <authorList>
            <consortium name="DOE Joint Genome Institute"/>
            <person name="Ahrendt S."/>
            <person name="Looney B.P."/>
            <person name="Miyauchi S."/>
            <person name="Morin E."/>
            <person name="Drula E."/>
            <person name="Courty P.E."/>
            <person name="Chicoki N."/>
            <person name="Fauchery L."/>
            <person name="Kohler A."/>
            <person name="Kuo A."/>
            <person name="Labutti K."/>
            <person name="Pangilinan J."/>
            <person name="Lipzen A."/>
            <person name="Riley R."/>
            <person name="Andreopoulos W."/>
            <person name="He G."/>
            <person name="Johnson J."/>
            <person name="Barry K.W."/>
            <person name="Grigoriev I.V."/>
            <person name="Nagy L."/>
            <person name="Hibbett D."/>
            <person name="Henrissat B."/>
            <person name="Matheny P.B."/>
            <person name="Labbe J."/>
            <person name="Martin F."/>
        </authorList>
    </citation>
    <scope>NUCLEOTIDE SEQUENCE</scope>
    <source>
        <strain evidence="1">FP105234-sp</strain>
    </source>
</reference>
<accession>A0ACB8R3F7</accession>
<organism evidence="1 2">
    <name type="scientific">Auriscalpium vulgare</name>
    <dbReference type="NCBI Taxonomy" id="40419"/>
    <lineage>
        <taxon>Eukaryota</taxon>
        <taxon>Fungi</taxon>
        <taxon>Dikarya</taxon>
        <taxon>Basidiomycota</taxon>
        <taxon>Agaricomycotina</taxon>
        <taxon>Agaricomycetes</taxon>
        <taxon>Russulales</taxon>
        <taxon>Auriscalpiaceae</taxon>
        <taxon>Auriscalpium</taxon>
    </lineage>
</organism>
<name>A0ACB8R3F7_9AGAM</name>
<proteinExistence type="predicted"/>
<sequence length="761" mass="82517">MNPTEPPGGEPPPTHSPHDDDMNIDPATSPIIADTSLEPPVLPFPLEGAADSRPAVAGTPTTDTEARLPNVGSSHYVLHPVLNVPVHSHECKECTAFIEHQDPSHPSWPHVQEQFRIRQRAQYDSGISRGLAFASERIATAEGIRRRAEENVLRLTRQRDIARDSEAAAQERLTELQTQLETIRLEHAALVRDHAHTEQALDRARAPSRTRSPTGESSSVASSRRRSPRPDAKKRKRSSPPRSLTSERRPASPSSRTTGRRAPQAHGPPRASAGAPTHPPTSWTSTARSDIRGAQWAVWVPITGDDVTFAFTRATTDAHASARLRTLYLEACDLAAADRTPVMRFLVQQWGIYRNTLTAPLASHSPPSPPTSSSNGGGRGRPPSVPLDSHRGNRDPASSRATAPASTPNAWNIVTHGKNRSAPTQKPAAPSNNGQQSTTTPIAKTRGPKTPAYASHVGDWVNFLQVNPDRCPRGVPMLTEGPLAGTPMVRLLERHLELRLNGPAGRDDTQRTNRGYWVMRTTELFSIRGLYERVLHKEHIPVIGSVATVRPYTGDARNLTIVNVARHFANNGYQPRSLAVTEFQEYAAGRRNVTEGRPRMSTEEWVTPPTLAAMNIAYPPLHAAPPSAGPPRNIYPNRSLDLRAANTAARSTTPEGPALVHSSGTMSPDFPLHYVPPTPHSVPLSDELAGALPLESRSWADDDFAVNNSLGMSSVPPVVQSSIDVAQDPSVNNLGTDHSTVDPASVPIPPSRSATPMDSEE</sequence>
<keyword evidence="2" id="KW-1185">Reference proteome</keyword>
<comment type="caution">
    <text evidence="1">The sequence shown here is derived from an EMBL/GenBank/DDBJ whole genome shotgun (WGS) entry which is preliminary data.</text>
</comment>